<dbReference type="PANTHER" id="PTHR32282:SF27">
    <property type="entry name" value="PENICILLIN-BINDING PROTEIN 1A"/>
    <property type="match status" value="1"/>
</dbReference>
<evidence type="ECO:0000256" key="8">
    <source>
        <dbReference type="ARBA" id="ARBA00022475"/>
    </source>
</evidence>
<dbReference type="EMBL" id="JACCKB010000018">
    <property type="protein sequence ID" value="NYZ66846.1"/>
    <property type="molecule type" value="Genomic_DNA"/>
</dbReference>
<feature type="domain" description="Penicillin-binding protein OB-like" evidence="32">
    <location>
        <begin position="316"/>
        <end position="422"/>
    </location>
</feature>
<comment type="catalytic activity">
    <reaction evidence="26">
        <text>[GlcNAc-(1-&gt;4)-Mur2Ac(oyl-L-Ala-gamma-D-Glu-L-Lys-D-Ala-D-Ala)](n)-di-trans,octa-cis-undecaprenyl diphosphate + beta-D-GlcNAc-(1-&gt;4)-Mur2Ac(oyl-L-Ala-gamma-D-Glu-L-Lys-D-Ala-D-Ala)-di-trans,octa-cis-undecaprenyl diphosphate = [GlcNAc-(1-&gt;4)-Mur2Ac(oyl-L-Ala-gamma-D-Glu-L-Lys-D-Ala-D-Ala)](n+1)-di-trans,octa-cis-undecaprenyl diphosphate + di-trans,octa-cis-undecaprenyl diphosphate + H(+)</text>
        <dbReference type="Rhea" id="RHEA:23708"/>
        <dbReference type="Rhea" id="RHEA-COMP:9602"/>
        <dbReference type="Rhea" id="RHEA-COMP:9603"/>
        <dbReference type="ChEBI" id="CHEBI:15378"/>
        <dbReference type="ChEBI" id="CHEBI:58405"/>
        <dbReference type="ChEBI" id="CHEBI:60033"/>
        <dbReference type="ChEBI" id="CHEBI:78435"/>
        <dbReference type="EC" id="2.4.99.28"/>
    </reaction>
</comment>
<keyword evidence="18" id="KW-0573">Peptidoglycan synthesis</keyword>
<evidence type="ECO:0000256" key="17">
    <source>
        <dbReference type="ARBA" id="ARBA00022968"/>
    </source>
</evidence>
<evidence type="ECO:0000256" key="14">
    <source>
        <dbReference type="ARBA" id="ARBA00022692"/>
    </source>
</evidence>
<dbReference type="InterPro" id="IPR001264">
    <property type="entry name" value="Glyco_trans_51"/>
</dbReference>
<dbReference type="GO" id="GO:0030288">
    <property type="term" value="C:outer membrane-bounded periplasmic space"/>
    <property type="evidence" value="ECO:0007669"/>
    <property type="project" value="TreeGrafter"/>
</dbReference>
<evidence type="ECO:0000256" key="28">
    <source>
        <dbReference type="SAM" id="MobiDB-lite"/>
    </source>
</evidence>
<dbReference type="FunFam" id="1.10.3810.10:FF:000003">
    <property type="entry name" value="Penicillin-binding protein 1a"/>
    <property type="match status" value="1"/>
</dbReference>
<dbReference type="SUPFAM" id="SSF56601">
    <property type="entry name" value="beta-lactamase/transpeptidase-like"/>
    <property type="match status" value="1"/>
</dbReference>
<evidence type="ECO:0000256" key="20">
    <source>
        <dbReference type="ARBA" id="ARBA00023136"/>
    </source>
</evidence>
<evidence type="ECO:0000256" key="16">
    <source>
        <dbReference type="ARBA" id="ARBA00022960"/>
    </source>
</evidence>
<sequence length="781" mass="86899">MTFIRFLLWATFLSICGTFLILASAFLYLSPGLPDVEALREVKLQTPLRVYSADQKLIAEFGEKRRTPIKYSELPELMIKAFVAAEDNRFYSHHGVDPKGLARAAVQLLQSGSIRTGGSTITMQVARNFFLSRERVFSRKFNEILLALQIERELPKEEILELYLNKIYLGNRAYGVAAAAQVYYGKSLDELNLAEIAMIAGLPKAPSKYNPIVNPDRALERRNWILHRMNELGFIDEQQYNQAKETSVIAKYHGLTIELNSPYLAEMVRKAMVDRYGPNAYTDGYSVYTTINSSNQEMATQSLQDGLVEYEWRHGYRGPEKQMPPEAGFDLKKWQQALKKVSTIGRLVPAIVTSLDKKTATVLTEKGEQTLNWDGIKWARLHKTVNSLGPAPQKAADILAVGDLIRTIQVDETLYLAQIPKVQGALVSLRPTDAAVTAIVGGFDFNLSKFNRATQASRQPGSNFKPFLYSAALENGYTAASTVNDAPIIYNNTSTNKAWRPKNSSGKFLGPTRLRKALYQSRNLVSIRLLQALGINKMLSYVDKFGFDPEALPRDLSLSLGSGAMTPIDLAKGYASLANGGYRVEPYFIDHIEHLGQTVYQAQPYLAGSVEEGEAFKPAPRIMDERANYILYTMLQDVIKRGTGRRALVLKRSDIAGKTGTTNDQVDAWFSGFNSDLTTTVWVGYDQPSTLGRREFGGTAALPIWIKYMGLALAGKPEHPLKQPDGLVKVKINANTGKPTQASAHDTIFEIFRTELAPKYDPSSELPGLDDEGALKTEDIF</sequence>
<evidence type="ECO:0000256" key="15">
    <source>
        <dbReference type="ARBA" id="ARBA00022801"/>
    </source>
</evidence>
<evidence type="ECO:0000256" key="21">
    <source>
        <dbReference type="ARBA" id="ARBA00023251"/>
    </source>
</evidence>
<name>A0A853IGZ7_9GAMM</name>
<dbReference type="SUPFAM" id="SSF53955">
    <property type="entry name" value="Lysozyme-like"/>
    <property type="match status" value="1"/>
</dbReference>
<dbReference type="PANTHER" id="PTHR32282">
    <property type="entry name" value="BINDING PROTEIN TRANSPEPTIDASE, PUTATIVE-RELATED"/>
    <property type="match status" value="1"/>
</dbReference>
<evidence type="ECO:0000259" key="31">
    <source>
        <dbReference type="Pfam" id="PF00912"/>
    </source>
</evidence>
<keyword evidence="11" id="KW-0645">Protease</keyword>
<dbReference type="GO" id="GO:0008360">
    <property type="term" value="P:regulation of cell shape"/>
    <property type="evidence" value="ECO:0007669"/>
    <property type="project" value="UniProtKB-KW"/>
</dbReference>
<dbReference type="AlphaFoldDB" id="A0A853IGZ7"/>
<evidence type="ECO:0000313" key="34">
    <source>
        <dbReference type="Proteomes" id="UP000569732"/>
    </source>
</evidence>
<keyword evidence="23" id="KW-0961">Cell wall biogenesis/degradation</keyword>
<comment type="similarity">
    <text evidence="5">In the N-terminal section; belongs to the glycosyltransferase 51 family.</text>
</comment>
<dbReference type="GO" id="GO:0008955">
    <property type="term" value="F:peptidoglycan glycosyltransferase activity"/>
    <property type="evidence" value="ECO:0007669"/>
    <property type="project" value="UniProtKB-EC"/>
</dbReference>
<evidence type="ECO:0000256" key="3">
    <source>
        <dbReference type="ARBA" id="ARBA00004752"/>
    </source>
</evidence>
<evidence type="ECO:0000256" key="10">
    <source>
        <dbReference type="ARBA" id="ARBA00022645"/>
    </source>
</evidence>
<dbReference type="InterPro" id="IPR050396">
    <property type="entry name" value="Glycosyltr_51/Transpeptidase"/>
</dbReference>
<dbReference type="Pfam" id="PF00912">
    <property type="entry name" value="Transgly"/>
    <property type="match status" value="1"/>
</dbReference>
<keyword evidence="34" id="KW-1185">Reference proteome</keyword>
<keyword evidence="21" id="KW-0046">Antibiotic resistance</keyword>
<keyword evidence="13" id="KW-0808">Transferase</keyword>
<dbReference type="Pfam" id="PF17092">
    <property type="entry name" value="PCB_OB"/>
    <property type="match status" value="1"/>
</dbReference>
<gene>
    <name evidence="33" type="ORF">H0A36_12565</name>
</gene>
<dbReference type="Pfam" id="PF00905">
    <property type="entry name" value="Transpeptidase"/>
    <property type="match status" value="1"/>
</dbReference>
<dbReference type="GO" id="GO:0009002">
    <property type="term" value="F:serine-type D-Ala-D-Ala carboxypeptidase activity"/>
    <property type="evidence" value="ECO:0007669"/>
    <property type="project" value="UniProtKB-EC"/>
</dbReference>
<evidence type="ECO:0000256" key="2">
    <source>
        <dbReference type="ARBA" id="ARBA00004249"/>
    </source>
</evidence>
<evidence type="ECO:0000256" key="26">
    <source>
        <dbReference type="ARBA" id="ARBA00049902"/>
    </source>
</evidence>
<evidence type="ECO:0000256" key="23">
    <source>
        <dbReference type="ARBA" id="ARBA00023316"/>
    </source>
</evidence>
<evidence type="ECO:0000313" key="33">
    <source>
        <dbReference type="EMBL" id="NYZ66846.1"/>
    </source>
</evidence>
<comment type="subcellular location">
    <subcellularLocation>
        <location evidence="2">Cell inner membrane</location>
        <topology evidence="2">Single-pass type II membrane protein</topology>
    </subcellularLocation>
</comment>
<dbReference type="GO" id="GO:0005886">
    <property type="term" value="C:plasma membrane"/>
    <property type="evidence" value="ECO:0007669"/>
    <property type="project" value="UniProtKB-SubCell"/>
</dbReference>
<evidence type="ECO:0000256" key="25">
    <source>
        <dbReference type="ARBA" id="ARBA00044770"/>
    </source>
</evidence>
<evidence type="ECO:0000256" key="5">
    <source>
        <dbReference type="ARBA" id="ARBA00007739"/>
    </source>
</evidence>
<evidence type="ECO:0000256" key="7">
    <source>
        <dbReference type="ARBA" id="ARBA00018638"/>
    </source>
</evidence>
<feature type="transmembrane region" description="Helical" evidence="29">
    <location>
        <begin position="7"/>
        <end position="29"/>
    </location>
</feature>
<dbReference type="GO" id="GO:0008658">
    <property type="term" value="F:penicillin binding"/>
    <property type="evidence" value="ECO:0007669"/>
    <property type="project" value="InterPro"/>
</dbReference>
<dbReference type="EC" id="2.4.99.28" evidence="25"/>
<reference evidence="33 34" key="1">
    <citation type="submission" date="2020-07" db="EMBL/GenBank/DDBJ databases">
        <title>Endozoicomonas sp. nov., isolated from sediment.</title>
        <authorList>
            <person name="Gu T."/>
        </authorList>
    </citation>
    <scope>NUCLEOTIDE SEQUENCE [LARGE SCALE GENOMIC DNA]</scope>
    <source>
        <strain evidence="33 34">SM1973</strain>
    </source>
</reference>
<evidence type="ECO:0000256" key="24">
    <source>
        <dbReference type="ARBA" id="ARBA00034000"/>
    </source>
</evidence>
<dbReference type="Gene3D" id="1.10.3810.10">
    <property type="entry name" value="Biosynthetic peptidoglycan transglycosylase-like"/>
    <property type="match status" value="1"/>
</dbReference>
<evidence type="ECO:0000256" key="6">
    <source>
        <dbReference type="ARBA" id="ARBA00012448"/>
    </source>
</evidence>
<evidence type="ECO:0000256" key="13">
    <source>
        <dbReference type="ARBA" id="ARBA00022679"/>
    </source>
</evidence>
<dbReference type="UniPathway" id="UPA00219"/>
<dbReference type="Gene3D" id="3.40.710.10">
    <property type="entry name" value="DD-peptidase/beta-lactamase superfamily"/>
    <property type="match status" value="2"/>
</dbReference>
<evidence type="ECO:0000256" key="1">
    <source>
        <dbReference type="ARBA" id="ARBA00002624"/>
    </source>
</evidence>
<protein>
    <recommendedName>
        <fullName evidence="7">Penicillin-binding protein 1A</fullName>
        <ecNumber evidence="25">2.4.99.28</ecNumber>
        <ecNumber evidence="6">3.4.16.4</ecNumber>
    </recommendedName>
</protein>
<keyword evidence="20 29" id="KW-0472">Membrane</keyword>
<keyword evidence="16" id="KW-0133">Cell shape</keyword>
<dbReference type="RefSeq" id="WP_180568872.1">
    <property type="nucleotide sequence ID" value="NZ_JACCKB010000018.1"/>
</dbReference>
<evidence type="ECO:0000256" key="4">
    <source>
        <dbReference type="ARBA" id="ARBA00007090"/>
    </source>
</evidence>
<proteinExistence type="inferred from homology"/>
<evidence type="ECO:0000256" key="9">
    <source>
        <dbReference type="ARBA" id="ARBA00022519"/>
    </source>
</evidence>
<comment type="caution">
    <text evidence="33">The sequence shown here is derived from an EMBL/GenBank/DDBJ whole genome shotgun (WGS) entry which is preliminary data.</text>
</comment>
<keyword evidence="14 29" id="KW-0812">Transmembrane</keyword>
<evidence type="ECO:0000259" key="32">
    <source>
        <dbReference type="Pfam" id="PF17092"/>
    </source>
</evidence>
<comment type="pathway">
    <text evidence="27">Glycan biosynthesis.</text>
</comment>
<evidence type="ECO:0000256" key="19">
    <source>
        <dbReference type="ARBA" id="ARBA00022989"/>
    </source>
</evidence>
<accession>A0A853IGZ7</accession>
<dbReference type="NCBIfam" id="TIGR02074">
    <property type="entry name" value="PBP_1a_fam"/>
    <property type="match status" value="1"/>
</dbReference>
<dbReference type="InterPro" id="IPR036950">
    <property type="entry name" value="PBP_transglycosylase"/>
</dbReference>
<organism evidence="33 34">
    <name type="scientific">Spartinivicinus marinus</name>
    <dbReference type="NCBI Taxonomy" id="2994442"/>
    <lineage>
        <taxon>Bacteria</taxon>
        <taxon>Pseudomonadati</taxon>
        <taxon>Pseudomonadota</taxon>
        <taxon>Gammaproteobacteria</taxon>
        <taxon>Oceanospirillales</taxon>
        <taxon>Zooshikellaceae</taxon>
        <taxon>Spartinivicinus</taxon>
    </lineage>
</organism>
<feature type="domain" description="Penicillin-binding protein transpeptidase" evidence="30">
    <location>
        <begin position="425"/>
        <end position="685"/>
    </location>
</feature>
<comment type="catalytic activity">
    <reaction evidence="24">
        <text>Preferential cleavage: (Ac)2-L-Lys-D-Ala-|-D-Ala. Also transpeptidation of peptidyl-alanyl moieties that are N-acyl substituents of D-alanine.</text>
        <dbReference type="EC" id="3.4.16.4"/>
    </reaction>
</comment>
<evidence type="ECO:0000256" key="29">
    <source>
        <dbReference type="SAM" id="Phobius"/>
    </source>
</evidence>
<dbReference type="EC" id="3.4.16.4" evidence="6"/>
<feature type="domain" description="Glycosyl transferase family 51" evidence="31">
    <location>
        <begin position="55"/>
        <end position="229"/>
    </location>
</feature>
<evidence type="ECO:0000256" key="27">
    <source>
        <dbReference type="ARBA" id="ARBA00060592"/>
    </source>
</evidence>
<dbReference type="InterPro" id="IPR023346">
    <property type="entry name" value="Lysozyme-like_dom_sf"/>
</dbReference>
<keyword evidence="8" id="KW-1003">Cell membrane</keyword>
<dbReference type="GO" id="GO:0009252">
    <property type="term" value="P:peptidoglycan biosynthetic process"/>
    <property type="evidence" value="ECO:0007669"/>
    <property type="project" value="UniProtKB-UniPathway"/>
</dbReference>
<evidence type="ECO:0000256" key="12">
    <source>
        <dbReference type="ARBA" id="ARBA00022676"/>
    </source>
</evidence>
<keyword evidence="10" id="KW-0121">Carboxypeptidase</keyword>
<keyword evidence="15" id="KW-0378">Hydrolase</keyword>
<evidence type="ECO:0000256" key="22">
    <source>
        <dbReference type="ARBA" id="ARBA00023268"/>
    </source>
</evidence>
<comment type="function">
    <text evidence="1">Cell wall formation. Synthesis of cross-linked peptidoglycan from the lipid intermediates. The enzyme has a penicillin-insensitive transglycosylase N-terminal domain (formation of linear glycan strands) and a penicillin-sensitive transpeptidase C-terminal domain (cross-linking of the peptide subunits).</text>
</comment>
<keyword evidence="17" id="KW-0735">Signal-anchor</keyword>
<comment type="similarity">
    <text evidence="4">In the C-terminal section; belongs to the transpeptidase family.</text>
</comment>
<dbReference type="InterPro" id="IPR001460">
    <property type="entry name" value="PCN-bd_Tpept"/>
</dbReference>
<dbReference type="GO" id="GO:0046677">
    <property type="term" value="P:response to antibiotic"/>
    <property type="evidence" value="ECO:0007669"/>
    <property type="project" value="UniProtKB-KW"/>
</dbReference>
<dbReference type="Proteomes" id="UP000569732">
    <property type="component" value="Unassembled WGS sequence"/>
</dbReference>
<keyword evidence="22" id="KW-0511">Multifunctional enzyme</keyword>
<evidence type="ECO:0000256" key="18">
    <source>
        <dbReference type="ARBA" id="ARBA00022984"/>
    </source>
</evidence>
<feature type="region of interest" description="Disordered" evidence="28">
    <location>
        <begin position="761"/>
        <end position="781"/>
    </location>
</feature>
<comment type="pathway">
    <text evidence="3">Cell wall biogenesis; peptidoglycan biosynthesis.</text>
</comment>
<keyword evidence="19 29" id="KW-1133">Transmembrane helix</keyword>
<dbReference type="GO" id="GO:0006508">
    <property type="term" value="P:proteolysis"/>
    <property type="evidence" value="ECO:0007669"/>
    <property type="project" value="UniProtKB-KW"/>
</dbReference>
<dbReference type="GO" id="GO:0071555">
    <property type="term" value="P:cell wall organization"/>
    <property type="evidence" value="ECO:0007669"/>
    <property type="project" value="UniProtKB-KW"/>
</dbReference>
<keyword evidence="9" id="KW-0997">Cell inner membrane</keyword>
<keyword evidence="12" id="KW-0328">Glycosyltransferase</keyword>
<dbReference type="InterPro" id="IPR012338">
    <property type="entry name" value="Beta-lactam/transpept-like"/>
</dbReference>
<evidence type="ECO:0000259" key="30">
    <source>
        <dbReference type="Pfam" id="PF00905"/>
    </source>
</evidence>
<dbReference type="InterPro" id="IPR031376">
    <property type="entry name" value="PCB_OB"/>
</dbReference>
<evidence type="ECO:0000256" key="11">
    <source>
        <dbReference type="ARBA" id="ARBA00022670"/>
    </source>
</evidence>